<dbReference type="InterPro" id="IPR025737">
    <property type="entry name" value="FApF"/>
</dbReference>
<feature type="chain" id="PRO_5046364841" evidence="1">
    <location>
        <begin position="19"/>
        <end position="268"/>
    </location>
</feature>
<dbReference type="Pfam" id="PF13557">
    <property type="entry name" value="Phenol_MetA_deg"/>
    <property type="match status" value="1"/>
</dbReference>
<dbReference type="EMBL" id="JABWMH010000004">
    <property type="protein sequence ID" value="NVD28884.1"/>
    <property type="molecule type" value="Genomic_DNA"/>
</dbReference>
<proteinExistence type="predicted"/>
<name>A0ABX2N5D1_9SPHN</name>
<gene>
    <name evidence="2" type="ORF">HUO14_13365</name>
</gene>
<dbReference type="RefSeq" id="WP_176280336.1">
    <property type="nucleotide sequence ID" value="NZ_JABWMH010000004.1"/>
</dbReference>
<sequence length="268" mass="27515">MRIILTLPIILAASPALAQDSSEQQNVGPKDETRFQLFTGVDHLEGDVGEGLDYETTFATTGVAVTKGRFSASASLPYISSTAPQEVIINQGGLFGTPLLGSSGTQNGQVKREGIGDLSLNAAYQLPVSGVNASVGASVKVPTASREKGLGTGKVDYGVSGQLSRKMGAVVPFVGASYTIIGEPENFETRNTLSGAAGSHLLLGKNSALTASYSYEQSASSSIGDSQSINMGFGTNLTRSVRIGVDGAVGLSDAAPDTRVGLKLRVGI</sequence>
<evidence type="ECO:0000313" key="2">
    <source>
        <dbReference type="EMBL" id="NVD28884.1"/>
    </source>
</evidence>
<keyword evidence="3" id="KW-1185">Reference proteome</keyword>
<protein>
    <submittedName>
        <fullName evidence="2">Transporter</fullName>
    </submittedName>
</protein>
<dbReference type="Proteomes" id="UP000652427">
    <property type="component" value="Unassembled WGS sequence"/>
</dbReference>
<evidence type="ECO:0000313" key="3">
    <source>
        <dbReference type="Proteomes" id="UP000652427"/>
    </source>
</evidence>
<accession>A0ABX2N5D1</accession>
<comment type="caution">
    <text evidence="2">The sequence shown here is derived from an EMBL/GenBank/DDBJ whole genome shotgun (WGS) entry which is preliminary data.</text>
</comment>
<organism evidence="2 3">
    <name type="scientific">Parasphingorhabdus flavimaris</name>
    <dbReference type="NCBI Taxonomy" id="266812"/>
    <lineage>
        <taxon>Bacteria</taxon>
        <taxon>Pseudomonadati</taxon>
        <taxon>Pseudomonadota</taxon>
        <taxon>Alphaproteobacteria</taxon>
        <taxon>Sphingomonadales</taxon>
        <taxon>Sphingomonadaceae</taxon>
        <taxon>Parasphingorhabdus</taxon>
    </lineage>
</organism>
<reference evidence="2 3" key="1">
    <citation type="submission" date="2020-06" db="EMBL/GenBank/DDBJ databases">
        <authorList>
            <person name="Kim S.-J."/>
            <person name="Park S.-J."/>
        </authorList>
    </citation>
    <scope>NUCLEOTIDE SEQUENCE [LARGE SCALE GENOMIC DNA]</scope>
    <source>
        <strain evidence="2 3">SW-151</strain>
    </source>
</reference>
<keyword evidence="1" id="KW-0732">Signal</keyword>
<evidence type="ECO:0000256" key="1">
    <source>
        <dbReference type="SAM" id="SignalP"/>
    </source>
</evidence>
<feature type="signal peptide" evidence="1">
    <location>
        <begin position="1"/>
        <end position="18"/>
    </location>
</feature>